<evidence type="ECO:0000313" key="2">
    <source>
        <dbReference type="EMBL" id="GAA0735838.1"/>
    </source>
</evidence>
<dbReference type="EMBL" id="BAAAGF010000001">
    <property type="protein sequence ID" value="GAA0735838.1"/>
    <property type="molecule type" value="Genomic_DNA"/>
</dbReference>
<organism evidence="2 3">
    <name type="scientific">Gaetbulibacter jejuensis</name>
    <dbReference type="NCBI Taxonomy" id="584607"/>
    <lineage>
        <taxon>Bacteria</taxon>
        <taxon>Pseudomonadati</taxon>
        <taxon>Bacteroidota</taxon>
        <taxon>Flavobacteriia</taxon>
        <taxon>Flavobacteriales</taxon>
        <taxon>Flavobacteriaceae</taxon>
        <taxon>Gaetbulibacter</taxon>
    </lineage>
</organism>
<evidence type="ECO:0000256" key="1">
    <source>
        <dbReference type="SAM" id="Phobius"/>
    </source>
</evidence>
<protein>
    <recommendedName>
        <fullName evidence="4">CcmD family protein</fullName>
    </recommendedName>
</protein>
<proteinExistence type="predicted"/>
<gene>
    <name evidence="2" type="ORF">GCM10009431_01100</name>
</gene>
<dbReference type="Proteomes" id="UP001500736">
    <property type="component" value="Unassembled WGS sequence"/>
</dbReference>
<reference evidence="2 3" key="1">
    <citation type="journal article" date="2019" name="Int. J. Syst. Evol. Microbiol.">
        <title>The Global Catalogue of Microorganisms (GCM) 10K type strain sequencing project: providing services to taxonomists for standard genome sequencing and annotation.</title>
        <authorList>
            <consortium name="The Broad Institute Genomics Platform"/>
            <consortium name="The Broad Institute Genome Sequencing Center for Infectious Disease"/>
            <person name="Wu L."/>
            <person name="Ma J."/>
        </authorList>
    </citation>
    <scope>NUCLEOTIDE SEQUENCE [LARGE SCALE GENOMIC DNA]</scope>
    <source>
        <strain evidence="2 3">JCM 15976</strain>
    </source>
</reference>
<comment type="caution">
    <text evidence="2">The sequence shown here is derived from an EMBL/GenBank/DDBJ whole genome shotgun (WGS) entry which is preliminary data.</text>
</comment>
<keyword evidence="1" id="KW-0812">Transmembrane</keyword>
<keyword evidence="3" id="KW-1185">Reference proteome</keyword>
<name>A0ABN1JCF6_9FLAO</name>
<evidence type="ECO:0000313" key="3">
    <source>
        <dbReference type="Proteomes" id="UP001500736"/>
    </source>
</evidence>
<sequence>MKIFTIIVTVIAIALIIFNITQVDVNAPFEGQSVIALITILTSLCAIVLLQILRTSKLIEKKTKENK</sequence>
<feature type="transmembrane region" description="Helical" evidence="1">
    <location>
        <begin position="33"/>
        <end position="53"/>
    </location>
</feature>
<evidence type="ECO:0008006" key="4">
    <source>
        <dbReference type="Google" id="ProtNLM"/>
    </source>
</evidence>
<dbReference type="RefSeq" id="WP_131508760.1">
    <property type="nucleotide sequence ID" value="NZ_BAAAGF010000001.1"/>
</dbReference>
<accession>A0ABN1JCF6</accession>
<keyword evidence="1" id="KW-1133">Transmembrane helix</keyword>
<keyword evidence="1" id="KW-0472">Membrane</keyword>